<reference evidence="2" key="1">
    <citation type="journal article" date="2022" name="Int. J. Mol. Sci.">
        <title>Draft Genome of Tanacetum Coccineum: Genomic Comparison of Closely Related Tanacetum-Family Plants.</title>
        <authorList>
            <person name="Yamashiro T."/>
            <person name="Shiraishi A."/>
            <person name="Nakayama K."/>
            <person name="Satake H."/>
        </authorList>
    </citation>
    <scope>NUCLEOTIDE SEQUENCE</scope>
</reference>
<evidence type="ECO:0000256" key="1">
    <source>
        <dbReference type="SAM" id="MobiDB-lite"/>
    </source>
</evidence>
<feature type="compositionally biased region" description="Acidic residues" evidence="1">
    <location>
        <begin position="39"/>
        <end position="53"/>
    </location>
</feature>
<comment type="caution">
    <text evidence="2">The sequence shown here is derived from an EMBL/GenBank/DDBJ whole genome shotgun (WGS) entry which is preliminary data.</text>
</comment>
<name>A0ABQ5IMK1_9ASTR</name>
<reference evidence="2" key="2">
    <citation type="submission" date="2022-01" db="EMBL/GenBank/DDBJ databases">
        <authorList>
            <person name="Yamashiro T."/>
            <person name="Shiraishi A."/>
            <person name="Satake H."/>
            <person name="Nakayama K."/>
        </authorList>
    </citation>
    <scope>NUCLEOTIDE SEQUENCE</scope>
</reference>
<dbReference type="EMBL" id="BQNB010020964">
    <property type="protein sequence ID" value="GJU01434.1"/>
    <property type="molecule type" value="Genomic_DNA"/>
</dbReference>
<keyword evidence="3" id="KW-1185">Reference proteome</keyword>
<evidence type="ECO:0000313" key="3">
    <source>
        <dbReference type="Proteomes" id="UP001151760"/>
    </source>
</evidence>
<feature type="compositionally biased region" description="Basic and acidic residues" evidence="1">
    <location>
        <begin position="17"/>
        <end position="38"/>
    </location>
</feature>
<feature type="region of interest" description="Disordered" evidence="1">
    <location>
        <begin position="1"/>
        <end position="53"/>
    </location>
</feature>
<accession>A0ABQ5IMK1</accession>
<protein>
    <submittedName>
        <fullName evidence="2">Uncharacterized protein</fullName>
    </submittedName>
</protein>
<sequence>MVVACNNKSGSSSKKGKAQDDSPHYERGDDAEEPRQVEEQENELVDAEEEPEEHELLNGSVVMFGKCMKKLLNKDKITKEALEGSAFELLQKRFKNSVDLEYNLEHCHLALTDKIDRANPEGHRFHGDLSKPLPLVGPLGRKTIPISYFFNRDLEYLKYGNVEKKYDLSVTKIKAARYKQEGIEEMIPFL</sequence>
<proteinExistence type="predicted"/>
<dbReference type="Proteomes" id="UP001151760">
    <property type="component" value="Unassembled WGS sequence"/>
</dbReference>
<gene>
    <name evidence="2" type="ORF">Tco_1111772</name>
</gene>
<evidence type="ECO:0000313" key="2">
    <source>
        <dbReference type="EMBL" id="GJU01434.1"/>
    </source>
</evidence>
<organism evidence="2 3">
    <name type="scientific">Tanacetum coccineum</name>
    <dbReference type="NCBI Taxonomy" id="301880"/>
    <lineage>
        <taxon>Eukaryota</taxon>
        <taxon>Viridiplantae</taxon>
        <taxon>Streptophyta</taxon>
        <taxon>Embryophyta</taxon>
        <taxon>Tracheophyta</taxon>
        <taxon>Spermatophyta</taxon>
        <taxon>Magnoliopsida</taxon>
        <taxon>eudicotyledons</taxon>
        <taxon>Gunneridae</taxon>
        <taxon>Pentapetalae</taxon>
        <taxon>asterids</taxon>
        <taxon>campanulids</taxon>
        <taxon>Asterales</taxon>
        <taxon>Asteraceae</taxon>
        <taxon>Asteroideae</taxon>
        <taxon>Anthemideae</taxon>
        <taxon>Anthemidinae</taxon>
        <taxon>Tanacetum</taxon>
    </lineage>
</organism>